<dbReference type="Gene3D" id="3.40.50.300">
    <property type="entry name" value="P-loop containing nucleotide triphosphate hydrolases"/>
    <property type="match status" value="1"/>
</dbReference>
<dbReference type="InterPro" id="IPR027417">
    <property type="entry name" value="P-loop_NTPase"/>
</dbReference>
<sequence length="318" mass="35633">MDNAFKVRTFKEVITDKNNFKEPGAVLGDFIKEGELSVIGVAANCSETAFCYDIAFANASGLCHWEEPVSDKIKKTLCVDFELSDSQIARRYANVPDFVSCSVRRAHPVSSAHGCSPEDTIRNIEKLVEENRPELVIIDDLEALTGNAVSVSVVKKTMEGLNHIRESFGLTMILVAHFRKRNGRNPIEISDIEGSPVICNYTDSIVAIGSSVEGTEIKYLKQLKTRSTQKMSEVVVMCLEDVPWLHFDFIRFDDEFNHLVNSQKSRSTITDFMGENIVRLNSEGFSIRSIAEMLGLSKSVVGRFLKDRNSYSPQLNYD</sequence>
<dbReference type="RefSeq" id="WP_118417596.1">
    <property type="nucleotide sequence ID" value="NZ_QROV01000011.1"/>
</dbReference>
<organism evidence="1 2">
    <name type="scientific">Bacteroides thetaiotaomicron</name>
    <dbReference type="NCBI Taxonomy" id="818"/>
    <lineage>
        <taxon>Bacteria</taxon>
        <taxon>Pseudomonadati</taxon>
        <taxon>Bacteroidota</taxon>
        <taxon>Bacteroidia</taxon>
        <taxon>Bacteroidales</taxon>
        <taxon>Bacteroidaceae</taxon>
        <taxon>Bacteroides</taxon>
    </lineage>
</organism>
<gene>
    <name evidence="1" type="ORF">DW011_11680</name>
</gene>
<protein>
    <recommendedName>
        <fullName evidence="3">AAA family ATPase</fullName>
    </recommendedName>
</protein>
<comment type="caution">
    <text evidence="1">The sequence shown here is derived from an EMBL/GenBank/DDBJ whole genome shotgun (WGS) entry which is preliminary data.</text>
</comment>
<accession>A0A415M185</accession>
<dbReference type="EMBL" id="QROV01000011">
    <property type="protein sequence ID" value="RHL59238.1"/>
    <property type="molecule type" value="Genomic_DNA"/>
</dbReference>
<dbReference type="Proteomes" id="UP000283616">
    <property type="component" value="Unassembled WGS sequence"/>
</dbReference>
<reference evidence="1 2" key="1">
    <citation type="submission" date="2018-08" db="EMBL/GenBank/DDBJ databases">
        <title>A genome reference for cultivated species of the human gut microbiota.</title>
        <authorList>
            <person name="Zou Y."/>
            <person name="Xue W."/>
            <person name="Luo G."/>
        </authorList>
    </citation>
    <scope>NUCLEOTIDE SEQUENCE [LARGE SCALE GENOMIC DNA]</scope>
    <source>
        <strain evidence="1 2">AF37-12</strain>
    </source>
</reference>
<evidence type="ECO:0000313" key="1">
    <source>
        <dbReference type="EMBL" id="RHL59238.1"/>
    </source>
</evidence>
<dbReference type="Pfam" id="PF13481">
    <property type="entry name" value="AAA_25"/>
    <property type="match status" value="1"/>
</dbReference>
<name>A0A415M185_BACT4</name>
<dbReference type="SUPFAM" id="SSF52540">
    <property type="entry name" value="P-loop containing nucleoside triphosphate hydrolases"/>
    <property type="match status" value="1"/>
</dbReference>
<dbReference type="AlphaFoldDB" id="A0A415M185"/>
<evidence type="ECO:0008006" key="3">
    <source>
        <dbReference type="Google" id="ProtNLM"/>
    </source>
</evidence>
<proteinExistence type="predicted"/>
<dbReference type="Gene3D" id="1.10.10.60">
    <property type="entry name" value="Homeodomain-like"/>
    <property type="match status" value="1"/>
</dbReference>
<evidence type="ECO:0000313" key="2">
    <source>
        <dbReference type="Proteomes" id="UP000283616"/>
    </source>
</evidence>